<evidence type="ECO:0000313" key="1">
    <source>
        <dbReference type="EMBL" id="GLD58413.1"/>
    </source>
</evidence>
<dbReference type="EMBL" id="BRZM01004615">
    <property type="protein sequence ID" value="GLD58421.1"/>
    <property type="molecule type" value="Genomic_DNA"/>
</dbReference>
<comment type="caution">
    <text evidence="2">The sequence shown here is derived from an EMBL/GenBank/DDBJ whole genome shotgun (WGS) entry which is preliminary data.</text>
</comment>
<evidence type="ECO:0000313" key="2">
    <source>
        <dbReference type="EMBL" id="GLD58421.1"/>
    </source>
</evidence>
<dbReference type="EMBL" id="BRZM01004614">
    <property type="protein sequence ID" value="GLD58413.1"/>
    <property type="molecule type" value="Genomic_DNA"/>
</dbReference>
<name>A0AAD3MR49_LATJO</name>
<evidence type="ECO:0000313" key="3">
    <source>
        <dbReference type="Proteomes" id="UP001279410"/>
    </source>
</evidence>
<organism evidence="2 3">
    <name type="scientific">Lates japonicus</name>
    <name type="common">Japanese lates</name>
    <dbReference type="NCBI Taxonomy" id="270547"/>
    <lineage>
        <taxon>Eukaryota</taxon>
        <taxon>Metazoa</taxon>
        <taxon>Chordata</taxon>
        <taxon>Craniata</taxon>
        <taxon>Vertebrata</taxon>
        <taxon>Euteleostomi</taxon>
        <taxon>Actinopterygii</taxon>
        <taxon>Neopterygii</taxon>
        <taxon>Teleostei</taxon>
        <taxon>Neoteleostei</taxon>
        <taxon>Acanthomorphata</taxon>
        <taxon>Carangaria</taxon>
        <taxon>Carangaria incertae sedis</taxon>
        <taxon>Centropomidae</taxon>
        <taxon>Lates</taxon>
    </lineage>
</organism>
<gene>
    <name evidence="1" type="ORF">AKAME5_002882100</name>
    <name evidence="2" type="ORF">AKAME5_002882200</name>
</gene>
<dbReference type="AlphaFoldDB" id="A0AAD3MR49"/>
<accession>A0AAD3MR49</accession>
<dbReference type="Proteomes" id="UP001279410">
    <property type="component" value="Unassembled WGS sequence"/>
</dbReference>
<keyword evidence="3" id="KW-1185">Reference proteome</keyword>
<feature type="non-terminal residue" evidence="2">
    <location>
        <position position="59"/>
    </location>
</feature>
<proteinExistence type="predicted"/>
<sequence>MNEEPVSGGEGPDAKGVSCSGVTGWLCEERAENRRSTAVEVSDRLVERHIQLRTWISQQ</sequence>
<protein>
    <submittedName>
        <fullName evidence="2">Uncharacterized protein</fullName>
    </submittedName>
</protein>
<reference evidence="2" key="1">
    <citation type="submission" date="2022-08" db="EMBL/GenBank/DDBJ databases">
        <title>Genome sequencing of akame (Lates japonicus).</title>
        <authorList>
            <person name="Hashiguchi Y."/>
            <person name="Takahashi H."/>
        </authorList>
    </citation>
    <scope>NUCLEOTIDE SEQUENCE</scope>
    <source>
        <strain evidence="2">Kochi</strain>
    </source>
</reference>